<dbReference type="Proteomes" id="UP001501074">
    <property type="component" value="Unassembled WGS sequence"/>
</dbReference>
<reference evidence="6" key="1">
    <citation type="journal article" date="2019" name="Int. J. Syst. Evol. Microbiol.">
        <title>The Global Catalogue of Microorganisms (GCM) 10K type strain sequencing project: providing services to taxonomists for standard genome sequencing and annotation.</title>
        <authorList>
            <consortium name="The Broad Institute Genomics Platform"/>
            <consortium name="The Broad Institute Genome Sequencing Center for Infectious Disease"/>
            <person name="Wu L."/>
            <person name="Ma J."/>
        </authorList>
    </citation>
    <scope>NUCLEOTIDE SEQUENCE [LARGE SCALE GENOMIC DNA]</scope>
    <source>
        <strain evidence="6">JCM 16902</strain>
    </source>
</reference>
<name>A0ABP6ZGU8_9ACTN</name>
<dbReference type="EMBL" id="BAAAZO010000003">
    <property type="protein sequence ID" value="GAA3607074.1"/>
    <property type="molecule type" value="Genomic_DNA"/>
</dbReference>
<evidence type="ECO:0000313" key="6">
    <source>
        <dbReference type="Proteomes" id="UP001501074"/>
    </source>
</evidence>
<evidence type="ECO:0000313" key="5">
    <source>
        <dbReference type="EMBL" id="GAA3607074.1"/>
    </source>
</evidence>
<organism evidence="5 6">
    <name type="scientific">Kineosporia mesophila</name>
    <dbReference type="NCBI Taxonomy" id="566012"/>
    <lineage>
        <taxon>Bacteria</taxon>
        <taxon>Bacillati</taxon>
        <taxon>Actinomycetota</taxon>
        <taxon>Actinomycetes</taxon>
        <taxon>Kineosporiales</taxon>
        <taxon>Kineosporiaceae</taxon>
        <taxon>Kineosporia</taxon>
    </lineage>
</organism>
<dbReference type="InterPro" id="IPR010016">
    <property type="entry name" value="PxpB"/>
</dbReference>
<accession>A0ABP6ZGU8</accession>
<keyword evidence="3" id="KW-0067">ATP-binding</keyword>
<evidence type="ECO:0000259" key="4">
    <source>
        <dbReference type="SMART" id="SM00796"/>
    </source>
</evidence>
<dbReference type="SUPFAM" id="SSF50891">
    <property type="entry name" value="Cyclophilin-like"/>
    <property type="match status" value="1"/>
</dbReference>
<feature type="domain" description="Carboxyltransferase" evidence="4">
    <location>
        <begin position="5"/>
        <end position="197"/>
    </location>
</feature>
<sequence length="209" mass="22425">MGTSLIAWPAGESGYLIDVPEADPALVAQGLRNIAGRRRIQLIDVVPGLSTVLVVLGEPMPDKLFRVLLAEIEQEPVEAAADTGTITLDVRYDGPDLKEVASLTGLSVRQIVEIHTGTDFHAALSGFAPGFVYLTGVPEQLRVPRRPEPRSAVRGGSVALADQFTAVYPRKSPGGWRLIGSTTARLWDEKADPPAVIRPGTTVRFRPVA</sequence>
<dbReference type="Pfam" id="PF02682">
    <property type="entry name" value="CT_C_D"/>
    <property type="match status" value="1"/>
</dbReference>
<evidence type="ECO:0000256" key="1">
    <source>
        <dbReference type="ARBA" id="ARBA00022741"/>
    </source>
</evidence>
<comment type="caution">
    <text evidence="5">The sequence shown here is derived from an EMBL/GenBank/DDBJ whole genome shotgun (WGS) entry which is preliminary data.</text>
</comment>
<dbReference type="RefSeq" id="WP_231488286.1">
    <property type="nucleotide sequence ID" value="NZ_BAAAZO010000003.1"/>
</dbReference>
<dbReference type="GO" id="GO:0016787">
    <property type="term" value="F:hydrolase activity"/>
    <property type="evidence" value="ECO:0007669"/>
    <property type="project" value="UniProtKB-KW"/>
</dbReference>
<proteinExistence type="predicted"/>
<dbReference type="SMART" id="SM00796">
    <property type="entry name" value="AHS1"/>
    <property type="match status" value="1"/>
</dbReference>
<keyword evidence="2 5" id="KW-0378">Hydrolase</keyword>
<dbReference type="PANTHER" id="PTHR34698">
    <property type="entry name" value="5-OXOPROLINASE SUBUNIT B"/>
    <property type="match status" value="1"/>
</dbReference>
<protein>
    <submittedName>
        <fullName evidence="5">Allophanate hydrolase subunit 1</fullName>
    </submittedName>
</protein>
<dbReference type="InterPro" id="IPR029000">
    <property type="entry name" value="Cyclophilin-like_dom_sf"/>
</dbReference>
<keyword evidence="6" id="KW-1185">Reference proteome</keyword>
<dbReference type="Gene3D" id="2.40.100.10">
    <property type="entry name" value="Cyclophilin-like"/>
    <property type="match status" value="1"/>
</dbReference>
<dbReference type="InterPro" id="IPR003833">
    <property type="entry name" value="CT_C_D"/>
</dbReference>
<keyword evidence="1" id="KW-0547">Nucleotide-binding</keyword>
<evidence type="ECO:0000256" key="3">
    <source>
        <dbReference type="ARBA" id="ARBA00022840"/>
    </source>
</evidence>
<evidence type="ECO:0000256" key="2">
    <source>
        <dbReference type="ARBA" id="ARBA00022801"/>
    </source>
</evidence>
<gene>
    <name evidence="5" type="ORF">GCM10022223_23790</name>
</gene>
<dbReference type="PANTHER" id="PTHR34698:SF2">
    <property type="entry name" value="5-OXOPROLINASE SUBUNIT B"/>
    <property type="match status" value="1"/>
</dbReference>